<dbReference type="AlphaFoldDB" id="A0A023WYX4"/>
<sequence length="169" mass="19401">MKTHKMLQSLFQVGTGHHHVAHQLETARFEMHGSLEAEIRIVRIQLGQRHQSIGASAREERILLCQQTHIDSCLTTQTHRIQSLRLQHSHQHPDVTGTDPVHSIPLRPFPAERQTIDRREIRILEARKAFFLIQIKTRPNHCQNATELARKDNPASPRNIVPAREAPEA</sequence>
<protein>
    <submittedName>
        <fullName evidence="2">Uncharacterized protein</fullName>
    </submittedName>
</protein>
<dbReference type="KEGG" id="pstu:UIB01_20540"/>
<evidence type="ECO:0000256" key="1">
    <source>
        <dbReference type="SAM" id="MobiDB-lite"/>
    </source>
</evidence>
<evidence type="ECO:0000313" key="2">
    <source>
        <dbReference type="EMBL" id="AHY45146.1"/>
    </source>
</evidence>
<gene>
    <name evidence="2" type="ORF">UIB01_20540</name>
</gene>
<dbReference type="Proteomes" id="UP000025238">
    <property type="component" value="Chromosome"/>
</dbReference>
<evidence type="ECO:0000313" key="3">
    <source>
        <dbReference type="Proteomes" id="UP000025238"/>
    </source>
</evidence>
<accession>A0A023WYX4</accession>
<name>A0A023WYX4_STUST</name>
<reference evidence="2 3" key="1">
    <citation type="submission" date="2014-03" db="EMBL/GenBank/DDBJ databases">
        <title>Complete genome sequence of Pseudomonas stutzeri 19SMN4.</title>
        <authorList>
            <person name="Brunet-Galmes I."/>
            <person name="Nogales B."/>
            <person name="Busquets A."/>
            <person name="Pena A."/>
            <person name="Gomila M."/>
            <person name="Garcia-Valdes E."/>
            <person name="Lalucat J."/>
            <person name="Bennasar A."/>
            <person name="Bosch R."/>
        </authorList>
    </citation>
    <scope>NUCLEOTIDE SEQUENCE [LARGE SCALE GENOMIC DNA]</scope>
    <source>
        <strain evidence="2 3">19SMN4</strain>
    </source>
</reference>
<feature type="region of interest" description="Disordered" evidence="1">
    <location>
        <begin position="146"/>
        <end position="169"/>
    </location>
</feature>
<organism evidence="2 3">
    <name type="scientific">Stutzerimonas stutzeri</name>
    <name type="common">Pseudomonas stutzeri</name>
    <dbReference type="NCBI Taxonomy" id="316"/>
    <lineage>
        <taxon>Bacteria</taxon>
        <taxon>Pseudomonadati</taxon>
        <taxon>Pseudomonadota</taxon>
        <taxon>Gammaproteobacteria</taxon>
        <taxon>Pseudomonadales</taxon>
        <taxon>Pseudomonadaceae</taxon>
        <taxon>Stutzerimonas</taxon>
    </lineage>
</organism>
<dbReference type="PATRIC" id="fig|316.97.peg.4109"/>
<dbReference type="EMBL" id="CP007509">
    <property type="protein sequence ID" value="AHY45146.1"/>
    <property type="molecule type" value="Genomic_DNA"/>
</dbReference>
<proteinExistence type="predicted"/>